<dbReference type="HOGENOM" id="CLU_3186020_0_0_14"/>
<organism evidence="1 2">
    <name type="scientific">Mycoplasmopsis cynos (strain C142)</name>
    <name type="common">Mycoplasma cynos</name>
    <dbReference type="NCBI Taxonomy" id="1246955"/>
    <lineage>
        <taxon>Bacteria</taxon>
        <taxon>Bacillati</taxon>
        <taxon>Mycoplasmatota</taxon>
        <taxon>Mycoplasmoidales</taxon>
        <taxon>Metamycoplasmataceae</taxon>
        <taxon>Mycoplasmopsis</taxon>
    </lineage>
</organism>
<dbReference type="KEGG" id="mcy:MCYN_0512"/>
<dbReference type="EMBL" id="HF559394">
    <property type="protein sequence ID" value="CCP24244.1"/>
    <property type="molecule type" value="Genomic_DNA"/>
</dbReference>
<reference evidence="2" key="1">
    <citation type="journal article" date="2013" name="Genome Announc.">
        <title>Complete genome sequence of Mycoplasma cynos strain C142.</title>
        <authorList>
            <person name="Walker C.A."/>
            <person name="Mannering S.A."/>
            <person name="Shields S."/>
            <person name="Blake D.P."/>
            <person name="Brownlie J."/>
        </authorList>
    </citation>
    <scope>NUCLEOTIDE SEQUENCE [LARGE SCALE GENOMIC DNA]</scope>
    <source>
        <strain evidence="2">C142</strain>
    </source>
</reference>
<proteinExistence type="predicted"/>
<dbReference type="AlphaFoldDB" id="L0RUS7"/>
<dbReference type="Proteomes" id="UP000010466">
    <property type="component" value="Chromosome"/>
</dbReference>
<sequence>MPTAIAFAAIVSEPVSKCSGVEIDHWLLLTQKTDGHFQIAEVFIAS</sequence>
<evidence type="ECO:0000313" key="2">
    <source>
        <dbReference type="Proteomes" id="UP000010466"/>
    </source>
</evidence>
<name>L0RUS7_MYCC1</name>
<keyword evidence="2" id="KW-1185">Reference proteome</keyword>
<evidence type="ECO:0000313" key="1">
    <source>
        <dbReference type="EMBL" id="CCP24244.1"/>
    </source>
</evidence>
<accession>L0RUS7</accession>
<protein>
    <submittedName>
        <fullName evidence="1">Uncharacterized protein</fullName>
    </submittedName>
</protein>
<gene>
    <name evidence="1" type="primary">MCYN0512</name>
    <name evidence="1" type="ordered locus">MCYN_0512</name>
</gene>